<evidence type="ECO:0000256" key="1">
    <source>
        <dbReference type="ARBA" id="ARBA00003761"/>
    </source>
</evidence>
<feature type="compositionally biased region" description="Pro residues" evidence="10">
    <location>
        <begin position="56"/>
        <end position="67"/>
    </location>
</feature>
<feature type="domain" description="Lipoyl-binding" evidence="11">
    <location>
        <begin position="73"/>
        <end position="149"/>
    </location>
</feature>
<evidence type="ECO:0000256" key="2">
    <source>
        <dbReference type="ARBA" id="ARBA00005194"/>
    </source>
</evidence>
<comment type="function">
    <text evidence="1 9">This protein is a component of the acetyl coenzyme A carboxylase complex; first, biotin carboxylase catalyzes the carboxylation of the carrier protein and then the transcarboxylase transfers the carboxyl group to form malonyl-CoA.</text>
</comment>
<keyword evidence="6 9" id="KW-0443">Lipid metabolism</keyword>
<evidence type="ECO:0000256" key="7">
    <source>
        <dbReference type="ARBA" id="ARBA00023160"/>
    </source>
</evidence>
<dbReference type="Pfam" id="PF00364">
    <property type="entry name" value="Biotin_lipoyl"/>
    <property type="match status" value="1"/>
</dbReference>
<evidence type="ECO:0000256" key="8">
    <source>
        <dbReference type="ARBA" id="ARBA00023267"/>
    </source>
</evidence>
<dbReference type="Proteomes" id="UP001484535">
    <property type="component" value="Unassembled WGS sequence"/>
</dbReference>
<evidence type="ECO:0000313" key="13">
    <source>
        <dbReference type="Proteomes" id="UP001484535"/>
    </source>
</evidence>
<feature type="region of interest" description="Disordered" evidence="10">
    <location>
        <begin position="36"/>
        <end position="73"/>
    </location>
</feature>
<comment type="caution">
    <text evidence="12">The sequence shown here is derived from an EMBL/GenBank/DDBJ whole genome shotgun (WGS) entry which is preliminary data.</text>
</comment>
<evidence type="ECO:0000256" key="5">
    <source>
        <dbReference type="ARBA" id="ARBA00022832"/>
    </source>
</evidence>
<dbReference type="CDD" id="cd06850">
    <property type="entry name" value="biotinyl_domain"/>
    <property type="match status" value="1"/>
</dbReference>
<dbReference type="Gene3D" id="2.40.50.100">
    <property type="match status" value="1"/>
</dbReference>
<dbReference type="InterPro" id="IPR000089">
    <property type="entry name" value="Biotin_lipoyl"/>
</dbReference>
<evidence type="ECO:0000256" key="4">
    <source>
        <dbReference type="ARBA" id="ARBA00022516"/>
    </source>
</evidence>
<gene>
    <name evidence="12" type="ORF">ABDJ38_00785</name>
</gene>
<dbReference type="PANTHER" id="PTHR45266:SF3">
    <property type="entry name" value="OXALOACETATE DECARBOXYLASE ALPHA CHAIN"/>
    <property type="match status" value="1"/>
</dbReference>
<evidence type="ECO:0000256" key="3">
    <source>
        <dbReference type="ARBA" id="ARBA00017562"/>
    </source>
</evidence>
<accession>A0ABV0CS66</accession>
<evidence type="ECO:0000256" key="10">
    <source>
        <dbReference type="SAM" id="MobiDB-lite"/>
    </source>
</evidence>
<dbReference type="PROSITE" id="PS00188">
    <property type="entry name" value="BIOTIN"/>
    <property type="match status" value="1"/>
</dbReference>
<dbReference type="InterPro" id="IPR050709">
    <property type="entry name" value="Biotin_Carboxyl_Carrier/Decarb"/>
</dbReference>
<dbReference type="SUPFAM" id="SSF51230">
    <property type="entry name" value="Single hybrid motif"/>
    <property type="match status" value="1"/>
</dbReference>
<proteinExistence type="predicted"/>
<dbReference type="InterPro" id="IPR011053">
    <property type="entry name" value="Single_hybrid_motif"/>
</dbReference>
<name>A0ABV0CS66_9SPHN</name>
<evidence type="ECO:0000259" key="11">
    <source>
        <dbReference type="PROSITE" id="PS50968"/>
    </source>
</evidence>
<keyword evidence="4 9" id="KW-0444">Lipid biosynthesis</keyword>
<dbReference type="EMBL" id="JBDLBR010000001">
    <property type="protein sequence ID" value="MEN7535707.1"/>
    <property type="molecule type" value="Genomic_DNA"/>
</dbReference>
<keyword evidence="5 9" id="KW-0276">Fatty acid metabolism</keyword>
<dbReference type="InterPro" id="IPR001882">
    <property type="entry name" value="Biotin_BS"/>
</dbReference>
<feature type="compositionally biased region" description="Basic and acidic residues" evidence="10">
    <location>
        <begin position="36"/>
        <end position="55"/>
    </location>
</feature>
<dbReference type="RefSeq" id="WP_346783169.1">
    <property type="nucleotide sequence ID" value="NZ_JBDLBR010000001.1"/>
</dbReference>
<keyword evidence="13" id="KW-1185">Reference proteome</keyword>
<keyword evidence="8 9" id="KW-0092">Biotin</keyword>
<organism evidence="12 13">
    <name type="scientific">Aurantiacibacter flavus</name>
    <dbReference type="NCBI Taxonomy" id="3145232"/>
    <lineage>
        <taxon>Bacteria</taxon>
        <taxon>Pseudomonadati</taxon>
        <taxon>Pseudomonadota</taxon>
        <taxon>Alphaproteobacteria</taxon>
        <taxon>Sphingomonadales</taxon>
        <taxon>Erythrobacteraceae</taxon>
        <taxon>Aurantiacibacter</taxon>
    </lineage>
</organism>
<keyword evidence="7 9" id="KW-0275">Fatty acid biosynthesis</keyword>
<sequence length="152" mass="15995">MSLTGKDIVEIARLLDASHFTTLDLTQGDFRLRISRDGSGGWREEEAGEKPDKPSPPEVVPSSPPPAAAGADEVEIPAPLIGNFYSAPRPGEPDFVKVGDRVSEDTVVAIIEVMKLMNSVAAGVEGVVTAVLAENGSAVAEGQALFRVKVDQ</sequence>
<evidence type="ECO:0000313" key="12">
    <source>
        <dbReference type="EMBL" id="MEN7535707.1"/>
    </source>
</evidence>
<dbReference type="PANTHER" id="PTHR45266">
    <property type="entry name" value="OXALOACETATE DECARBOXYLASE ALPHA CHAIN"/>
    <property type="match status" value="1"/>
</dbReference>
<evidence type="ECO:0000256" key="6">
    <source>
        <dbReference type="ARBA" id="ARBA00023098"/>
    </source>
</evidence>
<evidence type="ECO:0000256" key="9">
    <source>
        <dbReference type="RuleBase" id="RU364072"/>
    </source>
</evidence>
<comment type="pathway">
    <text evidence="2 9">Lipid metabolism; fatty acid biosynthesis.</text>
</comment>
<reference evidence="12 13" key="1">
    <citation type="submission" date="2024-05" db="EMBL/GenBank/DDBJ databases">
        <authorList>
            <person name="Park S."/>
        </authorList>
    </citation>
    <scope>NUCLEOTIDE SEQUENCE [LARGE SCALE GENOMIC DNA]</scope>
    <source>
        <strain evidence="12 13">DGU5</strain>
    </source>
</reference>
<dbReference type="InterPro" id="IPR001249">
    <property type="entry name" value="AcCoA_biotinCC"/>
</dbReference>
<protein>
    <recommendedName>
        <fullName evidence="3 9">Biotin carboxyl carrier protein of acetyl-CoA carboxylase</fullName>
    </recommendedName>
</protein>
<dbReference type="PRINTS" id="PR01071">
    <property type="entry name" value="ACOABIOTINCC"/>
</dbReference>
<dbReference type="PROSITE" id="PS50968">
    <property type="entry name" value="BIOTINYL_LIPOYL"/>
    <property type="match status" value="1"/>
</dbReference>